<keyword evidence="10" id="KW-1185">Reference proteome</keyword>
<dbReference type="Pfam" id="PF00342">
    <property type="entry name" value="PGI"/>
    <property type="match status" value="1"/>
</dbReference>
<comment type="catalytic activity">
    <reaction evidence="7 8">
        <text>alpha-D-glucose 6-phosphate = beta-D-fructose 6-phosphate</text>
        <dbReference type="Rhea" id="RHEA:11816"/>
        <dbReference type="ChEBI" id="CHEBI:57634"/>
        <dbReference type="ChEBI" id="CHEBI:58225"/>
        <dbReference type="EC" id="5.3.1.9"/>
    </reaction>
</comment>
<dbReference type="GO" id="GO:0004347">
    <property type="term" value="F:glucose-6-phosphate isomerase activity"/>
    <property type="evidence" value="ECO:0007669"/>
    <property type="project" value="UniProtKB-EC"/>
</dbReference>
<comment type="pathway">
    <text evidence="1 8">Carbohydrate degradation; glycolysis; D-glyceraldehyde 3-phosphate and glycerone phosphate from D-glucose: step 2/4.</text>
</comment>
<keyword evidence="4 8" id="KW-0312">Gluconeogenesis</keyword>
<dbReference type="CDD" id="cd05015">
    <property type="entry name" value="SIS_PGI_1"/>
    <property type="match status" value="1"/>
</dbReference>
<dbReference type="PROSITE" id="PS00174">
    <property type="entry name" value="P_GLUCOSE_ISOMERASE_2"/>
    <property type="match status" value="1"/>
</dbReference>
<dbReference type="GO" id="GO:0097367">
    <property type="term" value="F:carbohydrate derivative binding"/>
    <property type="evidence" value="ECO:0007669"/>
    <property type="project" value="InterPro"/>
</dbReference>
<dbReference type="UniPathway" id="UPA00109">
    <property type="reaction ID" value="UER00181"/>
</dbReference>
<dbReference type="Gene3D" id="1.10.1390.10">
    <property type="match status" value="1"/>
</dbReference>
<comment type="similarity">
    <text evidence="2 8">Belongs to the GPI family.</text>
</comment>
<dbReference type="InterPro" id="IPR018189">
    <property type="entry name" value="Phosphoglucose_isomerase_CS"/>
</dbReference>
<dbReference type="Proteomes" id="UP000054408">
    <property type="component" value="Unassembled WGS sequence"/>
</dbReference>
<proteinExistence type="inferred from homology"/>
<dbReference type="GeneID" id="25560337"/>
<dbReference type="PANTHER" id="PTHR11469:SF1">
    <property type="entry name" value="GLUCOSE-6-PHOSPHATE ISOMERASE"/>
    <property type="match status" value="1"/>
</dbReference>
<dbReference type="GO" id="GO:0006096">
    <property type="term" value="P:glycolytic process"/>
    <property type="evidence" value="ECO:0007669"/>
    <property type="project" value="UniProtKB-UniPathway"/>
</dbReference>
<evidence type="ECO:0000256" key="2">
    <source>
        <dbReference type="ARBA" id="ARBA00006604"/>
    </source>
</evidence>
<protein>
    <recommendedName>
        <fullName evidence="3 8">Glucose-6-phosphate isomerase</fullName>
        <ecNumber evidence="3 8">5.3.1.9</ecNumber>
    </recommendedName>
</protein>
<dbReference type="GO" id="GO:0005829">
    <property type="term" value="C:cytosol"/>
    <property type="evidence" value="ECO:0007669"/>
    <property type="project" value="TreeGrafter"/>
</dbReference>
<dbReference type="InterPro" id="IPR001672">
    <property type="entry name" value="G6P_Isomerase"/>
</dbReference>
<dbReference type="InterPro" id="IPR035482">
    <property type="entry name" value="SIS_PGI_2"/>
</dbReference>
<dbReference type="HAMAP" id="MF_00473">
    <property type="entry name" value="G6P_isomerase"/>
    <property type="match status" value="1"/>
</dbReference>
<evidence type="ECO:0000313" key="10">
    <source>
        <dbReference type="Proteomes" id="UP000054408"/>
    </source>
</evidence>
<dbReference type="NCBIfam" id="NF001211">
    <property type="entry name" value="PRK00179.1"/>
    <property type="match status" value="1"/>
</dbReference>
<keyword evidence="5 8" id="KW-0324">Glycolysis</keyword>
<evidence type="ECO:0000256" key="5">
    <source>
        <dbReference type="ARBA" id="ARBA00023152"/>
    </source>
</evidence>
<dbReference type="InterPro" id="IPR035476">
    <property type="entry name" value="SIS_PGI_1"/>
</dbReference>
<dbReference type="SUPFAM" id="SSF53697">
    <property type="entry name" value="SIS domain"/>
    <property type="match status" value="1"/>
</dbReference>
<name>A0A0L0D8P9_THETB</name>
<dbReference type="PRINTS" id="PR00662">
    <property type="entry name" value="G6PISOMERASE"/>
</dbReference>
<dbReference type="OrthoDB" id="5831190at2759"/>
<evidence type="ECO:0000256" key="6">
    <source>
        <dbReference type="ARBA" id="ARBA00023235"/>
    </source>
</evidence>
<evidence type="ECO:0000256" key="8">
    <source>
        <dbReference type="RuleBase" id="RU000612"/>
    </source>
</evidence>
<dbReference type="GO" id="GO:0048029">
    <property type="term" value="F:monosaccharide binding"/>
    <property type="evidence" value="ECO:0007669"/>
    <property type="project" value="TreeGrafter"/>
</dbReference>
<evidence type="ECO:0000256" key="3">
    <source>
        <dbReference type="ARBA" id="ARBA00011952"/>
    </source>
</evidence>
<dbReference type="OMA" id="MHDVERC"/>
<dbReference type="EC" id="5.3.1.9" evidence="3 8"/>
<sequence>MTSTTAWTSEAWKALAEHKAEVSPPTFSVAAALADDDGRLDKLCVAFPDSATADATGDAEEDVAGIGLLADFSKHLVTERTVELFGELAAAMDFNALRAAMFAGEHVNVTEDRAVGHVALRTPEAYKCLYDDGASSSFDFAEDGAEAVGTVLAQMKAFADSVRSGTWKGATGKAIASVVNIGIGGSDLGPAMVVGALAPYAKDELDMHFVANVDPSNLTEALAKCDRETTLFIVCSKTFTTAETLANANAAKAWLLDPAGGLDDAAVAAHFVAVSTNSDGVAGFGIDPANMFAFSDWVGGRYSVWGPIGLSVMLAVGPEAFGRFLAGAHAVDEHFLTAPLASNIPFLMGTLDLWYTNFFGYTSHAVLPYDHNLGRFAAYLQQLTMESLGKGVTRDGVPLPPHLVTSGSVVFGEPGTPAQHSFMQLLHQGQVVPADFLVAASSHAAIGTQHEMLVANAVAQAEALMVGKSHDDPARAFSGNRPTTTFMYRKLTPATLGALIAFYEHAVFTVAALLGLNAYDQFGVELGKKLASAIVDDFAAASTDGHDVSTARIMQHYLALR</sequence>
<dbReference type="Gene3D" id="3.40.50.10490">
    <property type="entry name" value="Glucose-6-phosphate isomerase like protein, domain 1"/>
    <property type="match status" value="2"/>
</dbReference>
<reference evidence="9 10" key="1">
    <citation type="submission" date="2010-05" db="EMBL/GenBank/DDBJ databases">
        <title>The Genome Sequence of Thecamonas trahens ATCC 50062.</title>
        <authorList>
            <consortium name="The Broad Institute Genome Sequencing Platform"/>
            <person name="Russ C."/>
            <person name="Cuomo C."/>
            <person name="Shea T."/>
            <person name="Young S.K."/>
            <person name="Zeng Q."/>
            <person name="Koehrsen M."/>
            <person name="Haas B."/>
            <person name="Borodovsky M."/>
            <person name="Guigo R."/>
            <person name="Alvarado L."/>
            <person name="Berlin A."/>
            <person name="Bochicchio J."/>
            <person name="Borenstein D."/>
            <person name="Chapman S."/>
            <person name="Chen Z."/>
            <person name="Freedman E."/>
            <person name="Gellesch M."/>
            <person name="Goldberg J."/>
            <person name="Griggs A."/>
            <person name="Gujja S."/>
            <person name="Heilman E."/>
            <person name="Heiman D."/>
            <person name="Hepburn T."/>
            <person name="Howarth C."/>
            <person name="Jen D."/>
            <person name="Larson L."/>
            <person name="Mehta T."/>
            <person name="Park D."/>
            <person name="Pearson M."/>
            <person name="Roberts A."/>
            <person name="Saif S."/>
            <person name="Shenoy N."/>
            <person name="Sisk P."/>
            <person name="Stolte C."/>
            <person name="Sykes S."/>
            <person name="Thomson T."/>
            <person name="Walk T."/>
            <person name="White J."/>
            <person name="Yandava C."/>
            <person name="Burger G."/>
            <person name="Gray M.W."/>
            <person name="Holland P.W.H."/>
            <person name="King N."/>
            <person name="Lang F.B.F."/>
            <person name="Roger A.J."/>
            <person name="Ruiz-Trillo I."/>
            <person name="Lander E."/>
            <person name="Nusbaum C."/>
        </authorList>
    </citation>
    <scope>NUCLEOTIDE SEQUENCE [LARGE SCALE GENOMIC DNA]</scope>
    <source>
        <strain evidence="9 10">ATCC 50062</strain>
    </source>
</reference>
<keyword evidence="6 8" id="KW-0413">Isomerase</keyword>
<evidence type="ECO:0000256" key="1">
    <source>
        <dbReference type="ARBA" id="ARBA00004926"/>
    </source>
</evidence>
<dbReference type="CDD" id="cd05016">
    <property type="entry name" value="SIS_PGI_2"/>
    <property type="match status" value="1"/>
</dbReference>
<dbReference type="PROSITE" id="PS00765">
    <property type="entry name" value="P_GLUCOSE_ISOMERASE_1"/>
    <property type="match status" value="1"/>
</dbReference>
<accession>A0A0L0D8P9</accession>
<dbReference type="PROSITE" id="PS51463">
    <property type="entry name" value="P_GLUCOSE_ISOMERASE_3"/>
    <property type="match status" value="1"/>
</dbReference>
<dbReference type="AlphaFoldDB" id="A0A0L0D8P9"/>
<evidence type="ECO:0000313" key="9">
    <source>
        <dbReference type="EMBL" id="KNC48757.1"/>
    </source>
</evidence>
<dbReference type="RefSeq" id="XP_013762808.1">
    <property type="nucleotide sequence ID" value="XM_013907354.1"/>
</dbReference>
<dbReference type="InterPro" id="IPR046348">
    <property type="entry name" value="SIS_dom_sf"/>
</dbReference>
<dbReference type="PANTHER" id="PTHR11469">
    <property type="entry name" value="GLUCOSE-6-PHOSPHATE ISOMERASE"/>
    <property type="match status" value="1"/>
</dbReference>
<dbReference type="InterPro" id="IPR023096">
    <property type="entry name" value="G6P_Isomerase_C"/>
</dbReference>
<dbReference type="eggNOG" id="KOG2446">
    <property type="taxonomic scope" value="Eukaryota"/>
</dbReference>
<organism evidence="9 10">
    <name type="scientific">Thecamonas trahens ATCC 50062</name>
    <dbReference type="NCBI Taxonomy" id="461836"/>
    <lineage>
        <taxon>Eukaryota</taxon>
        <taxon>Apusozoa</taxon>
        <taxon>Apusomonadida</taxon>
        <taxon>Apusomonadidae</taxon>
        <taxon>Thecamonas</taxon>
    </lineage>
</organism>
<dbReference type="STRING" id="461836.A0A0L0D8P9"/>
<dbReference type="GO" id="GO:0051156">
    <property type="term" value="P:glucose 6-phosphate metabolic process"/>
    <property type="evidence" value="ECO:0007669"/>
    <property type="project" value="TreeGrafter"/>
</dbReference>
<evidence type="ECO:0000256" key="4">
    <source>
        <dbReference type="ARBA" id="ARBA00022432"/>
    </source>
</evidence>
<evidence type="ECO:0000256" key="7">
    <source>
        <dbReference type="ARBA" id="ARBA00029321"/>
    </source>
</evidence>
<dbReference type="EMBL" id="GL349434">
    <property type="protein sequence ID" value="KNC48757.1"/>
    <property type="molecule type" value="Genomic_DNA"/>
</dbReference>
<dbReference type="GO" id="GO:0006094">
    <property type="term" value="P:gluconeogenesis"/>
    <property type="evidence" value="ECO:0007669"/>
    <property type="project" value="UniProtKB-KW"/>
</dbReference>
<gene>
    <name evidence="9" type="ORF">AMSG_00534</name>
</gene>